<evidence type="ECO:0000313" key="2">
    <source>
        <dbReference type="Proteomes" id="UP000499080"/>
    </source>
</evidence>
<evidence type="ECO:0000313" key="1">
    <source>
        <dbReference type="EMBL" id="GBO10239.1"/>
    </source>
</evidence>
<gene>
    <name evidence="1" type="ORF">AVEN_214785_1</name>
</gene>
<dbReference type="AlphaFoldDB" id="A0A4Y2UB41"/>
<proteinExistence type="predicted"/>
<reference evidence="1 2" key="1">
    <citation type="journal article" date="2019" name="Sci. Rep.">
        <title>Orb-weaving spider Araneus ventricosus genome elucidates the spidroin gene catalogue.</title>
        <authorList>
            <person name="Kono N."/>
            <person name="Nakamura H."/>
            <person name="Ohtoshi R."/>
            <person name="Moran D.A.P."/>
            <person name="Shinohara A."/>
            <person name="Yoshida Y."/>
            <person name="Fujiwara M."/>
            <person name="Mori M."/>
            <person name="Tomita M."/>
            <person name="Arakawa K."/>
        </authorList>
    </citation>
    <scope>NUCLEOTIDE SEQUENCE [LARGE SCALE GENOMIC DNA]</scope>
</reference>
<dbReference type="EMBL" id="BGPR01035421">
    <property type="protein sequence ID" value="GBO10239.1"/>
    <property type="molecule type" value="Genomic_DNA"/>
</dbReference>
<sequence length="98" mass="10750">MTCISAFEYETESLCPVCVCKSTARVRSASPAPCCDGHRPVLRLRVHCVRMRSPPWAIALCVCKSLPQLDRKSPAPCCRLPKSLPNQSAVRLQVPAPC</sequence>
<comment type="caution">
    <text evidence="1">The sequence shown here is derived from an EMBL/GenBank/DDBJ whole genome shotgun (WGS) entry which is preliminary data.</text>
</comment>
<organism evidence="1 2">
    <name type="scientific">Araneus ventricosus</name>
    <name type="common">Orbweaver spider</name>
    <name type="synonym">Epeira ventricosa</name>
    <dbReference type="NCBI Taxonomy" id="182803"/>
    <lineage>
        <taxon>Eukaryota</taxon>
        <taxon>Metazoa</taxon>
        <taxon>Ecdysozoa</taxon>
        <taxon>Arthropoda</taxon>
        <taxon>Chelicerata</taxon>
        <taxon>Arachnida</taxon>
        <taxon>Araneae</taxon>
        <taxon>Araneomorphae</taxon>
        <taxon>Entelegynae</taxon>
        <taxon>Araneoidea</taxon>
        <taxon>Araneidae</taxon>
        <taxon>Araneus</taxon>
    </lineage>
</organism>
<protein>
    <submittedName>
        <fullName evidence="1">Uncharacterized protein</fullName>
    </submittedName>
</protein>
<dbReference type="Proteomes" id="UP000499080">
    <property type="component" value="Unassembled WGS sequence"/>
</dbReference>
<keyword evidence="2" id="KW-1185">Reference proteome</keyword>
<accession>A0A4Y2UB41</accession>
<name>A0A4Y2UB41_ARAVE</name>